<dbReference type="EMBL" id="PKLK01000009">
    <property type="protein sequence ID" value="RZE42601.1"/>
    <property type="molecule type" value="Genomic_DNA"/>
</dbReference>
<dbReference type="GO" id="GO:0030288">
    <property type="term" value="C:outer membrane-bounded periplasmic space"/>
    <property type="evidence" value="ECO:0007669"/>
    <property type="project" value="TreeGrafter"/>
</dbReference>
<evidence type="ECO:0000313" key="6">
    <source>
        <dbReference type="Proteomes" id="UP000292693"/>
    </source>
</evidence>
<dbReference type="Proteomes" id="UP000292095">
    <property type="component" value="Unassembled WGS sequence"/>
</dbReference>
<keyword evidence="1" id="KW-0813">Transport</keyword>
<dbReference type="EMBL" id="PKLL01000010">
    <property type="protein sequence ID" value="RZE25560.1"/>
    <property type="molecule type" value="Genomic_DNA"/>
</dbReference>
<dbReference type="Gene3D" id="3.40.50.1980">
    <property type="entry name" value="Nitrogenase molybdenum iron protein domain"/>
    <property type="match status" value="2"/>
</dbReference>
<organism evidence="3 6">
    <name type="scientific">Streptomyces albidoflavus</name>
    <dbReference type="NCBI Taxonomy" id="1886"/>
    <lineage>
        <taxon>Bacteria</taxon>
        <taxon>Bacillati</taxon>
        <taxon>Actinomycetota</taxon>
        <taxon>Actinomycetes</taxon>
        <taxon>Kitasatosporales</taxon>
        <taxon>Streptomycetaceae</taxon>
        <taxon>Streptomyces</taxon>
        <taxon>Streptomyces albidoflavus group</taxon>
    </lineage>
</organism>
<dbReference type="KEGG" id="salb:XNR_1683"/>
<comment type="caution">
    <text evidence="3">The sequence shown here is derived from an EMBL/GenBank/DDBJ whole genome shotgun (WGS) entry which is preliminary data.</text>
</comment>
<keyword evidence="2" id="KW-0732">Signal</keyword>
<dbReference type="AlphaFoldDB" id="A0A126Y0D5"/>
<dbReference type="RefSeq" id="WP_015507145.1">
    <property type="nucleotide sequence ID" value="NC_020990.1"/>
</dbReference>
<protein>
    <submittedName>
        <fullName evidence="3">ABC transporter substrate-binding protein</fullName>
    </submittedName>
</protein>
<dbReference type="PANTHER" id="PTHR30532:SF24">
    <property type="entry name" value="FERRIC ENTEROBACTIN-BINDING PERIPLASMIC PROTEIN FEPB"/>
    <property type="match status" value="1"/>
</dbReference>
<dbReference type="Proteomes" id="UP000292693">
    <property type="component" value="Unassembled WGS sequence"/>
</dbReference>
<evidence type="ECO:0000313" key="4">
    <source>
        <dbReference type="EMBL" id="RZE42601.1"/>
    </source>
</evidence>
<gene>
    <name evidence="4" type="ORF">C0Q91_09425</name>
    <name evidence="3" type="ORF">C0Q92_09465</name>
</gene>
<name>A0A126Y0D5_9ACTN</name>
<evidence type="ECO:0000256" key="2">
    <source>
        <dbReference type="ARBA" id="ARBA00022729"/>
    </source>
</evidence>
<reference evidence="5 6" key="1">
    <citation type="submission" date="2017-12" db="EMBL/GenBank/DDBJ databases">
        <title>Population genomics insights into the ecological differentiation and adaptive evolution in streptomycetes.</title>
        <authorList>
            <person name="Li Y."/>
            <person name="Huang Y."/>
        </authorList>
    </citation>
    <scope>NUCLEOTIDE SEQUENCE [LARGE SCALE GENOMIC DNA]</scope>
    <source>
        <strain evidence="4 5">FXJ.2339</strain>
        <strain evidence="3 6">NBRC 100770</strain>
    </source>
</reference>
<accession>A0A126Y0D5</accession>
<dbReference type="PANTHER" id="PTHR30532">
    <property type="entry name" value="IRON III DICITRATE-BINDING PERIPLASMIC PROTEIN"/>
    <property type="match status" value="1"/>
</dbReference>
<proteinExistence type="predicted"/>
<evidence type="ECO:0000313" key="3">
    <source>
        <dbReference type="EMBL" id="RZE25560.1"/>
    </source>
</evidence>
<evidence type="ECO:0000313" key="5">
    <source>
        <dbReference type="Proteomes" id="UP000292095"/>
    </source>
</evidence>
<sequence length="287" mass="30075">MAWEFTDDRGVTVRSERRPERVAAYLRAGAGLADLGVLPVAVFGSGHDGDRPDPAKWGPEAPAGIPYLGASGALDEERLLSERPDLIVDVTYDGKHAYAVDDGAAERARLPVLALSVAGEVPQARLLERFAELAVALGGRDGEGAERLAAAEARLRTAALRAPGVRVLALSPAGPEKVHLARPLAWPELRRLVDLGVGLTDPGEEGGVNWRTAGWDRAVGLTPDLVLSDARGNADQPAALAELPAWRALTAAAPVLPWNPELPCSRRATAAFLEQVAGALEGLAGTA</sequence>
<dbReference type="SUPFAM" id="SSF53807">
    <property type="entry name" value="Helical backbone' metal receptor"/>
    <property type="match status" value="1"/>
</dbReference>
<dbReference type="InterPro" id="IPR051313">
    <property type="entry name" value="Bact_iron-sidero_bind"/>
</dbReference>
<evidence type="ECO:0000256" key="1">
    <source>
        <dbReference type="ARBA" id="ARBA00022448"/>
    </source>
</evidence>